<protein>
    <submittedName>
        <fullName evidence="2">Uncharacterized protein</fullName>
    </submittedName>
</protein>
<feature type="transmembrane region" description="Helical" evidence="1">
    <location>
        <begin position="6"/>
        <end position="25"/>
    </location>
</feature>
<reference evidence="2 3" key="1">
    <citation type="submission" date="2019-07" db="EMBL/GenBank/DDBJ databases">
        <title>Genomic Encyclopedia of Type Strains, Phase III (KMG-III): the genomes of soil and plant-associated and newly described type strains.</title>
        <authorList>
            <person name="Whitman W."/>
        </authorList>
    </citation>
    <scope>NUCLEOTIDE SEQUENCE [LARGE SCALE GENOMIC DNA]</scope>
    <source>
        <strain evidence="2 3">BL24</strain>
    </source>
</reference>
<keyword evidence="1" id="KW-1133">Transmembrane helix</keyword>
<dbReference type="Proteomes" id="UP000323257">
    <property type="component" value="Unassembled WGS sequence"/>
</dbReference>
<sequence length="151" mass="16538">MIRNNLVSLSIHVAVLLVSLLLIGATGVQGGFTVMIVGFAAVAYIGLSYASLISSASAGANLLSVISVSAIGLIIGLLCWFFPGQMGFNWMIYMGYHLYFFALFDAFDFDFRMRAMLPLFIAPSLLLWAGLQLKALRSRRPAIVRHGDMRE</sequence>
<keyword evidence="1" id="KW-0472">Membrane</keyword>
<evidence type="ECO:0000256" key="1">
    <source>
        <dbReference type="SAM" id="Phobius"/>
    </source>
</evidence>
<dbReference type="EMBL" id="VNHS01000005">
    <property type="protein sequence ID" value="TYP74867.1"/>
    <property type="molecule type" value="Genomic_DNA"/>
</dbReference>
<name>A0A5S5C6D3_9BACL</name>
<accession>A0A5S5C6D3</accession>
<evidence type="ECO:0000313" key="2">
    <source>
        <dbReference type="EMBL" id="TYP74867.1"/>
    </source>
</evidence>
<dbReference type="RefSeq" id="WP_148930087.1">
    <property type="nucleotide sequence ID" value="NZ_VNHS01000005.1"/>
</dbReference>
<gene>
    <name evidence="2" type="ORF">BCM02_105414</name>
</gene>
<comment type="caution">
    <text evidence="2">The sequence shown here is derived from an EMBL/GenBank/DDBJ whole genome shotgun (WGS) entry which is preliminary data.</text>
</comment>
<proteinExistence type="predicted"/>
<feature type="transmembrane region" description="Helical" evidence="1">
    <location>
        <begin position="113"/>
        <end position="131"/>
    </location>
</feature>
<dbReference type="AlphaFoldDB" id="A0A5S5C6D3"/>
<keyword evidence="3" id="KW-1185">Reference proteome</keyword>
<keyword evidence="1" id="KW-0812">Transmembrane</keyword>
<feature type="transmembrane region" description="Helical" evidence="1">
    <location>
        <begin position="62"/>
        <end position="83"/>
    </location>
</feature>
<dbReference type="OrthoDB" id="2661190at2"/>
<evidence type="ECO:0000313" key="3">
    <source>
        <dbReference type="Proteomes" id="UP000323257"/>
    </source>
</evidence>
<organism evidence="2 3">
    <name type="scientific">Paenibacillus methanolicus</name>
    <dbReference type="NCBI Taxonomy" id="582686"/>
    <lineage>
        <taxon>Bacteria</taxon>
        <taxon>Bacillati</taxon>
        <taxon>Bacillota</taxon>
        <taxon>Bacilli</taxon>
        <taxon>Bacillales</taxon>
        <taxon>Paenibacillaceae</taxon>
        <taxon>Paenibacillus</taxon>
    </lineage>
</organism>
<feature type="transmembrane region" description="Helical" evidence="1">
    <location>
        <begin position="32"/>
        <end position="50"/>
    </location>
</feature>